<organism evidence="2">
    <name type="scientific">uncultured Thermomicrobiales bacterium</name>
    <dbReference type="NCBI Taxonomy" id="1645740"/>
    <lineage>
        <taxon>Bacteria</taxon>
        <taxon>Pseudomonadati</taxon>
        <taxon>Thermomicrobiota</taxon>
        <taxon>Thermomicrobia</taxon>
        <taxon>Thermomicrobiales</taxon>
        <taxon>environmental samples</taxon>
    </lineage>
</organism>
<accession>A0A6J4UCC2</accession>
<evidence type="ECO:0000256" key="1">
    <source>
        <dbReference type="SAM" id="MobiDB-lite"/>
    </source>
</evidence>
<evidence type="ECO:0000313" key="2">
    <source>
        <dbReference type="EMBL" id="CAA9546936.1"/>
    </source>
</evidence>
<dbReference type="EMBL" id="CADCWM010000157">
    <property type="protein sequence ID" value="CAA9546936.1"/>
    <property type="molecule type" value="Genomic_DNA"/>
</dbReference>
<feature type="non-terminal residue" evidence="2">
    <location>
        <position position="54"/>
    </location>
</feature>
<protein>
    <submittedName>
        <fullName evidence="2">NAD-dependent epimerase/dehydratase</fullName>
    </submittedName>
</protein>
<gene>
    <name evidence="2" type="ORF">AVDCRST_MAG88-481</name>
</gene>
<sequence length="54" mass="5122">AGPQVAGPAAGRGSGGDDDDRGARLLQRQGQAGARLGAALLVVAQGGLQGRAGV</sequence>
<feature type="region of interest" description="Disordered" evidence="1">
    <location>
        <begin position="1"/>
        <end position="24"/>
    </location>
</feature>
<feature type="non-terminal residue" evidence="2">
    <location>
        <position position="1"/>
    </location>
</feature>
<dbReference type="AlphaFoldDB" id="A0A6J4UCC2"/>
<feature type="compositionally biased region" description="Low complexity" evidence="1">
    <location>
        <begin position="1"/>
        <end position="11"/>
    </location>
</feature>
<reference evidence="2" key="1">
    <citation type="submission" date="2020-02" db="EMBL/GenBank/DDBJ databases">
        <authorList>
            <person name="Meier V. D."/>
        </authorList>
    </citation>
    <scope>NUCLEOTIDE SEQUENCE</scope>
    <source>
        <strain evidence="2">AVDCRST_MAG88</strain>
    </source>
</reference>
<name>A0A6J4UCC2_9BACT</name>
<proteinExistence type="predicted"/>